<dbReference type="GO" id="GO:0003735">
    <property type="term" value="F:structural constituent of ribosome"/>
    <property type="evidence" value="ECO:0007669"/>
    <property type="project" value="InterPro"/>
</dbReference>
<keyword evidence="3" id="KW-0687">Ribonucleoprotein</keyword>
<feature type="compositionally biased region" description="Basic and acidic residues" evidence="4">
    <location>
        <begin position="325"/>
        <end position="334"/>
    </location>
</feature>
<comment type="similarity">
    <text evidence="1">Belongs to the bacterial ribosomal protein bL9 family.</text>
</comment>
<sequence>METTGCLIHRTVRGRLPRVPSRTRGFSTAATHKDLSGAIGGRTHPDLRAEAACSRDCQRTTVRTAISEFGTLSRFRWIPRIKTRFAPVVLKENVKNVGRTGQVVFVKRGYARHYLVPNELAVWGTWENIDEHADPQYMHEAVQLGYSLDQQQKHSFDWVHDIKLQFVLKTHDTKLNELIEPLTVWQILDALSTQHELDLLPSNIDFPDRDKWKGLNTVGTHDVSIRIPFRTHTGAYAISVEIVSDQERRRAIERQKAMEAELARRPDFTLSRRTMEIVEEDEGEEDEGEGEGQEANDEQVRFEMEGNDGGEAGRGEQEPGVTASDAKDVFRKRV</sequence>
<dbReference type="GO" id="GO:0005840">
    <property type="term" value="C:ribosome"/>
    <property type="evidence" value="ECO:0007669"/>
    <property type="project" value="UniProtKB-KW"/>
</dbReference>
<keyword evidence="2" id="KW-0689">Ribosomal protein</keyword>
<evidence type="ECO:0000313" key="7">
    <source>
        <dbReference type="Proteomes" id="UP000041254"/>
    </source>
</evidence>
<dbReference type="NCBIfam" id="TIGR00158">
    <property type="entry name" value="L9"/>
    <property type="match status" value="1"/>
</dbReference>
<dbReference type="Gene3D" id="3.40.5.10">
    <property type="entry name" value="Ribosomal protein L9, N-terminal domain"/>
    <property type="match status" value="1"/>
</dbReference>
<evidence type="ECO:0000256" key="2">
    <source>
        <dbReference type="ARBA" id="ARBA00022980"/>
    </source>
</evidence>
<evidence type="ECO:0000313" key="6">
    <source>
        <dbReference type="EMBL" id="CEM10755.1"/>
    </source>
</evidence>
<evidence type="ECO:0000259" key="5">
    <source>
        <dbReference type="PROSITE" id="PS00651"/>
    </source>
</evidence>
<dbReference type="GO" id="GO:1990904">
    <property type="term" value="C:ribonucleoprotein complex"/>
    <property type="evidence" value="ECO:0007669"/>
    <property type="project" value="UniProtKB-KW"/>
</dbReference>
<dbReference type="Proteomes" id="UP000041254">
    <property type="component" value="Unassembled WGS sequence"/>
</dbReference>
<dbReference type="OrthoDB" id="10252354at2759"/>
<dbReference type="PhylomeDB" id="A0A0G4FBY0"/>
<dbReference type="GO" id="GO:0006412">
    <property type="term" value="P:translation"/>
    <property type="evidence" value="ECO:0007669"/>
    <property type="project" value="InterPro"/>
</dbReference>
<dbReference type="AlphaFoldDB" id="A0A0G4FBY0"/>
<dbReference type="VEuPathDB" id="CryptoDB:Vbra_15011"/>
<dbReference type="PROSITE" id="PS00651">
    <property type="entry name" value="RIBOSOMAL_L9"/>
    <property type="match status" value="1"/>
</dbReference>
<dbReference type="InParanoid" id="A0A0G4FBY0"/>
<dbReference type="EMBL" id="CDMY01000405">
    <property type="protein sequence ID" value="CEM10755.1"/>
    <property type="molecule type" value="Genomic_DNA"/>
</dbReference>
<dbReference type="InterPro" id="IPR020594">
    <property type="entry name" value="Ribosomal_bL9_bac/chp"/>
</dbReference>
<feature type="region of interest" description="Disordered" evidence="4">
    <location>
        <begin position="273"/>
        <end position="334"/>
    </location>
</feature>
<keyword evidence="7" id="KW-1185">Reference proteome</keyword>
<feature type="domain" description="Ribosomal protein L9" evidence="5">
    <location>
        <begin position="98"/>
        <end position="125"/>
    </location>
</feature>
<evidence type="ECO:0000256" key="3">
    <source>
        <dbReference type="ARBA" id="ARBA00023274"/>
    </source>
</evidence>
<protein>
    <recommendedName>
        <fullName evidence="5">Ribosomal protein L9 domain-containing protein</fullName>
    </recommendedName>
</protein>
<dbReference type="Pfam" id="PF01281">
    <property type="entry name" value="Ribosomal_L9_N"/>
    <property type="match status" value="1"/>
</dbReference>
<organism evidence="6 7">
    <name type="scientific">Vitrella brassicaformis (strain CCMP3155)</name>
    <dbReference type="NCBI Taxonomy" id="1169540"/>
    <lineage>
        <taxon>Eukaryota</taxon>
        <taxon>Sar</taxon>
        <taxon>Alveolata</taxon>
        <taxon>Colpodellida</taxon>
        <taxon>Vitrellaceae</taxon>
        <taxon>Vitrella</taxon>
    </lineage>
</organism>
<evidence type="ECO:0000256" key="4">
    <source>
        <dbReference type="SAM" id="MobiDB-lite"/>
    </source>
</evidence>
<accession>A0A0G4FBY0</accession>
<feature type="compositionally biased region" description="Acidic residues" evidence="4">
    <location>
        <begin position="277"/>
        <end position="297"/>
    </location>
</feature>
<name>A0A0G4FBY0_VITBC</name>
<reference evidence="6 7" key="1">
    <citation type="submission" date="2014-11" db="EMBL/GenBank/DDBJ databases">
        <authorList>
            <person name="Zhu J."/>
            <person name="Qi W."/>
            <person name="Song R."/>
        </authorList>
    </citation>
    <scope>NUCLEOTIDE SEQUENCE [LARGE SCALE GENOMIC DNA]</scope>
</reference>
<gene>
    <name evidence="6" type="ORF">Vbra_15011</name>
</gene>
<dbReference type="PANTHER" id="PTHR21368">
    <property type="entry name" value="50S RIBOSOMAL PROTEIN L9"/>
    <property type="match status" value="1"/>
</dbReference>
<evidence type="ECO:0000256" key="1">
    <source>
        <dbReference type="ARBA" id="ARBA00010605"/>
    </source>
</evidence>
<proteinExistence type="inferred from homology"/>
<dbReference type="InterPro" id="IPR020070">
    <property type="entry name" value="Ribosomal_bL9_N"/>
</dbReference>
<dbReference type="InterPro" id="IPR000244">
    <property type="entry name" value="Ribosomal_bL9"/>
</dbReference>
<dbReference type="InterPro" id="IPR036935">
    <property type="entry name" value="Ribosomal_bL9_N_sf"/>
</dbReference>
<dbReference type="SUPFAM" id="SSF55658">
    <property type="entry name" value="L9 N-domain-like"/>
    <property type="match status" value="1"/>
</dbReference>
<dbReference type="InterPro" id="IPR009027">
    <property type="entry name" value="Ribosomal_bL9/RNase_H1_N"/>
</dbReference>